<accession>A0ABN9KQS8</accession>
<dbReference type="Proteomes" id="UP001176940">
    <property type="component" value="Unassembled WGS sequence"/>
</dbReference>
<sequence>MSSPSTIEVKEAFDAHLSAVYGQVDRLEGTVREQAESLIRKDEQYRASMNDMVEAKDRTIALLQKKLAESEEEIKNMKASIKAKDRELKCRRHHSQLLIQMCRNRARLNNLVALMEDTLELPCFPNVEQCALLPNVPHFVPSDDDNEDSSDAARRFFGTSV</sequence>
<organism evidence="2 3">
    <name type="scientific">Ranitomeya imitator</name>
    <name type="common">mimic poison frog</name>
    <dbReference type="NCBI Taxonomy" id="111125"/>
    <lineage>
        <taxon>Eukaryota</taxon>
        <taxon>Metazoa</taxon>
        <taxon>Chordata</taxon>
        <taxon>Craniata</taxon>
        <taxon>Vertebrata</taxon>
        <taxon>Euteleostomi</taxon>
        <taxon>Amphibia</taxon>
        <taxon>Batrachia</taxon>
        <taxon>Anura</taxon>
        <taxon>Neobatrachia</taxon>
        <taxon>Hyloidea</taxon>
        <taxon>Dendrobatidae</taxon>
        <taxon>Dendrobatinae</taxon>
        <taxon>Ranitomeya</taxon>
    </lineage>
</organism>
<dbReference type="EMBL" id="CAUEEQ010001558">
    <property type="protein sequence ID" value="CAJ0920167.1"/>
    <property type="molecule type" value="Genomic_DNA"/>
</dbReference>
<comment type="caution">
    <text evidence="2">The sequence shown here is derived from an EMBL/GenBank/DDBJ whole genome shotgun (WGS) entry which is preliminary data.</text>
</comment>
<evidence type="ECO:0000313" key="2">
    <source>
        <dbReference type="EMBL" id="CAJ0920167.1"/>
    </source>
</evidence>
<keyword evidence="3" id="KW-1185">Reference proteome</keyword>
<name>A0ABN9KQS8_9NEOB</name>
<keyword evidence="1" id="KW-0175">Coiled coil</keyword>
<evidence type="ECO:0008006" key="4">
    <source>
        <dbReference type="Google" id="ProtNLM"/>
    </source>
</evidence>
<evidence type="ECO:0000256" key="1">
    <source>
        <dbReference type="SAM" id="Coils"/>
    </source>
</evidence>
<reference evidence="2" key="1">
    <citation type="submission" date="2023-07" db="EMBL/GenBank/DDBJ databases">
        <authorList>
            <person name="Stuckert A."/>
        </authorList>
    </citation>
    <scope>NUCLEOTIDE SEQUENCE</scope>
</reference>
<evidence type="ECO:0000313" key="3">
    <source>
        <dbReference type="Proteomes" id="UP001176940"/>
    </source>
</evidence>
<gene>
    <name evidence="2" type="ORF">RIMI_LOCUS1207379</name>
</gene>
<protein>
    <recommendedName>
        <fullName evidence="4">Vimentin</fullName>
    </recommendedName>
</protein>
<feature type="coiled-coil region" evidence="1">
    <location>
        <begin position="53"/>
        <end position="87"/>
    </location>
</feature>
<proteinExistence type="predicted"/>